<keyword evidence="2" id="KW-0067">ATP-binding</keyword>
<evidence type="ECO:0000256" key="3">
    <source>
        <dbReference type="SAM" id="MobiDB-lite"/>
    </source>
</evidence>
<evidence type="ECO:0000256" key="2">
    <source>
        <dbReference type="ARBA" id="ARBA00022840"/>
    </source>
</evidence>
<dbReference type="Proteomes" id="UP000264589">
    <property type="component" value="Unassembled WGS sequence"/>
</dbReference>
<organism evidence="4 5">
    <name type="scientific">Parvularcula marina</name>
    <dbReference type="NCBI Taxonomy" id="2292771"/>
    <lineage>
        <taxon>Bacteria</taxon>
        <taxon>Pseudomonadati</taxon>
        <taxon>Pseudomonadota</taxon>
        <taxon>Alphaproteobacteria</taxon>
        <taxon>Parvularculales</taxon>
        <taxon>Parvularculaceae</taxon>
        <taxon>Parvularcula</taxon>
    </lineage>
</organism>
<keyword evidence="1" id="KW-0547">Nucleotide-binding</keyword>
<protein>
    <recommendedName>
        <fullName evidence="6">Exopolysaccharide biosynthesis protein</fullName>
    </recommendedName>
</protein>
<comment type="caution">
    <text evidence="4">The sequence shown here is derived from an EMBL/GenBank/DDBJ whole genome shotgun (WGS) entry which is preliminary data.</text>
</comment>
<dbReference type="EMBL" id="QUQO01000002">
    <property type="protein sequence ID" value="RFB01480.1"/>
    <property type="molecule type" value="Genomic_DNA"/>
</dbReference>
<sequence>MDRPMTDKASDTSSEYSPADSDAADVSDEIAEEAADEADNPNEFTLDDEFLASRGFFAAADKPHRVALEMRGVKRRLLRRLGFSRRRDSDKRNGNTVLVTSTRPAEGKTFTAINLALSLVAEDGIGTVLIDADAPRPRVLHQLGIPNNRQGLMELLSKKEGVTLDDCLLNERFRPFSILPVGTPPCPQTELFAQNEAKTLLREISNRFSDRLVIVDSPPVLAMPDAVLLAPLVDEVIFVVEANATSEPAVATAIDELLEVNEKVSLILNKCLVPGEAAHYYSYEEYYSRKGG</sequence>
<proteinExistence type="predicted"/>
<evidence type="ECO:0000313" key="4">
    <source>
        <dbReference type="EMBL" id="RFB01480.1"/>
    </source>
</evidence>
<dbReference type="InterPro" id="IPR027417">
    <property type="entry name" value="P-loop_NTPase"/>
</dbReference>
<dbReference type="AlphaFoldDB" id="A0A371R7P8"/>
<evidence type="ECO:0008006" key="6">
    <source>
        <dbReference type="Google" id="ProtNLM"/>
    </source>
</evidence>
<dbReference type="PANTHER" id="PTHR32309:SF13">
    <property type="entry name" value="FERRIC ENTEROBACTIN TRANSPORT PROTEIN FEPE"/>
    <property type="match status" value="1"/>
</dbReference>
<accession>A0A371R7P8</accession>
<reference evidence="4 5" key="1">
    <citation type="submission" date="2018-08" db="EMBL/GenBank/DDBJ databases">
        <title>Parvularcula sp. SM1705, isolated from surface water of the South Sea China.</title>
        <authorList>
            <person name="Sun L."/>
        </authorList>
    </citation>
    <scope>NUCLEOTIDE SEQUENCE [LARGE SCALE GENOMIC DNA]</scope>
    <source>
        <strain evidence="4 5">SM1705</strain>
    </source>
</reference>
<dbReference type="SUPFAM" id="SSF52540">
    <property type="entry name" value="P-loop containing nucleoside triphosphate hydrolases"/>
    <property type="match status" value="1"/>
</dbReference>
<feature type="compositionally biased region" description="Basic and acidic residues" evidence="3">
    <location>
        <begin position="1"/>
        <end position="10"/>
    </location>
</feature>
<evidence type="ECO:0000256" key="1">
    <source>
        <dbReference type="ARBA" id="ARBA00022741"/>
    </source>
</evidence>
<dbReference type="InParanoid" id="A0A371R7P8"/>
<gene>
    <name evidence="4" type="ORF">DX908_14425</name>
</gene>
<dbReference type="Gene3D" id="3.40.50.300">
    <property type="entry name" value="P-loop containing nucleotide triphosphate hydrolases"/>
    <property type="match status" value="1"/>
</dbReference>
<dbReference type="InterPro" id="IPR050445">
    <property type="entry name" value="Bact_polysacc_biosynth/exp"/>
</dbReference>
<keyword evidence="5" id="KW-1185">Reference proteome</keyword>
<dbReference type="PANTHER" id="PTHR32309">
    <property type="entry name" value="TYROSINE-PROTEIN KINASE"/>
    <property type="match status" value="1"/>
</dbReference>
<feature type="compositionally biased region" description="Acidic residues" evidence="3">
    <location>
        <begin position="22"/>
        <end position="41"/>
    </location>
</feature>
<dbReference type="InterPro" id="IPR005702">
    <property type="entry name" value="Wzc-like_C"/>
</dbReference>
<dbReference type="GO" id="GO:0004713">
    <property type="term" value="F:protein tyrosine kinase activity"/>
    <property type="evidence" value="ECO:0007669"/>
    <property type="project" value="TreeGrafter"/>
</dbReference>
<dbReference type="GO" id="GO:0005886">
    <property type="term" value="C:plasma membrane"/>
    <property type="evidence" value="ECO:0007669"/>
    <property type="project" value="TreeGrafter"/>
</dbReference>
<evidence type="ECO:0000313" key="5">
    <source>
        <dbReference type="Proteomes" id="UP000264589"/>
    </source>
</evidence>
<dbReference type="CDD" id="cd05387">
    <property type="entry name" value="BY-kinase"/>
    <property type="match status" value="1"/>
</dbReference>
<feature type="region of interest" description="Disordered" evidence="3">
    <location>
        <begin position="1"/>
        <end position="41"/>
    </location>
</feature>
<name>A0A371R7P8_9PROT</name>